<keyword evidence="2" id="KW-1185">Reference proteome</keyword>
<reference evidence="1" key="1">
    <citation type="submission" date="2020-08" db="EMBL/GenBank/DDBJ databases">
        <title>Multicomponent nature underlies the extraordinary mechanical properties of spider dragline silk.</title>
        <authorList>
            <person name="Kono N."/>
            <person name="Nakamura H."/>
            <person name="Mori M."/>
            <person name="Yoshida Y."/>
            <person name="Ohtoshi R."/>
            <person name="Malay A.D."/>
            <person name="Moran D.A.P."/>
            <person name="Tomita M."/>
            <person name="Numata K."/>
            <person name="Arakawa K."/>
        </authorList>
    </citation>
    <scope>NUCLEOTIDE SEQUENCE</scope>
</reference>
<gene>
    <name evidence="1" type="ORF">TNIN_92541</name>
</gene>
<dbReference type="AlphaFoldDB" id="A0A8X7CKB6"/>
<evidence type="ECO:0000313" key="2">
    <source>
        <dbReference type="Proteomes" id="UP000886998"/>
    </source>
</evidence>
<sequence>MLFAGSIILDGAVAPSEILSPTLQSSVVFTLRAEKVGDKTFSPILCEAASCSPARAEVLNVTVLFCCESCSLIWEEFLDVLRRKAEQFASRMGFVLLRKSSELPPPLPMSV</sequence>
<accession>A0A8X7CKB6</accession>
<comment type="caution">
    <text evidence="1">The sequence shown here is derived from an EMBL/GenBank/DDBJ whole genome shotgun (WGS) entry which is preliminary data.</text>
</comment>
<protein>
    <submittedName>
        <fullName evidence="1">Uncharacterized protein</fullName>
    </submittedName>
</protein>
<evidence type="ECO:0000313" key="1">
    <source>
        <dbReference type="EMBL" id="GFY71733.1"/>
    </source>
</evidence>
<proteinExistence type="predicted"/>
<organism evidence="1 2">
    <name type="scientific">Trichonephila inaurata madagascariensis</name>
    <dbReference type="NCBI Taxonomy" id="2747483"/>
    <lineage>
        <taxon>Eukaryota</taxon>
        <taxon>Metazoa</taxon>
        <taxon>Ecdysozoa</taxon>
        <taxon>Arthropoda</taxon>
        <taxon>Chelicerata</taxon>
        <taxon>Arachnida</taxon>
        <taxon>Araneae</taxon>
        <taxon>Araneomorphae</taxon>
        <taxon>Entelegynae</taxon>
        <taxon>Araneoidea</taxon>
        <taxon>Nephilidae</taxon>
        <taxon>Trichonephila</taxon>
        <taxon>Trichonephila inaurata</taxon>
    </lineage>
</organism>
<dbReference type="EMBL" id="BMAV01019058">
    <property type="protein sequence ID" value="GFY71733.1"/>
    <property type="molecule type" value="Genomic_DNA"/>
</dbReference>
<dbReference type="Proteomes" id="UP000886998">
    <property type="component" value="Unassembled WGS sequence"/>
</dbReference>
<name>A0A8X7CKB6_9ARAC</name>